<feature type="chain" id="PRO_5045471015" evidence="1">
    <location>
        <begin position="20"/>
        <end position="159"/>
    </location>
</feature>
<dbReference type="RefSeq" id="WP_344691998.1">
    <property type="nucleotide sequence ID" value="NZ_BAABBF010000002.1"/>
</dbReference>
<sequence>MRPSRFVLLAGAISAPAAAGTVSVTIPRLDVAEYHRPYVAIWLEPAGGGTARTLGVWYDVKKRGNEPGTKWLADLRAWWRKGGRSMAMPADGVSGATRAPGQYSIPLPADLKPGQYVLNVEAARETGGRELVSVPLSVPKSIARAAGKAELGAVTISPR</sequence>
<comment type="caution">
    <text evidence="2">The sequence shown here is derived from an EMBL/GenBank/DDBJ whole genome shotgun (WGS) entry which is preliminary data.</text>
</comment>
<proteinExistence type="predicted"/>
<dbReference type="Pfam" id="PF10029">
    <property type="entry name" value="DUF2271"/>
    <property type="match status" value="1"/>
</dbReference>
<evidence type="ECO:0000256" key="1">
    <source>
        <dbReference type="SAM" id="SignalP"/>
    </source>
</evidence>
<evidence type="ECO:0000313" key="3">
    <source>
        <dbReference type="Proteomes" id="UP001500523"/>
    </source>
</evidence>
<protein>
    <submittedName>
        <fullName evidence="2">DUF2271 domain-containing protein</fullName>
    </submittedName>
</protein>
<dbReference type="EMBL" id="BAABBF010000002">
    <property type="protein sequence ID" value="GAA3699297.1"/>
    <property type="molecule type" value="Genomic_DNA"/>
</dbReference>
<feature type="signal peptide" evidence="1">
    <location>
        <begin position="1"/>
        <end position="19"/>
    </location>
</feature>
<name>A0ABP7D786_9SPHN</name>
<evidence type="ECO:0000313" key="2">
    <source>
        <dbReference type="EMBL" id="GAA3699297.1"/>
    </source>
</evidence>
<gene>
    <name evidence="2" type="ORF">GCM10022268_06880</name>
</gene>
<keyword evidence="1" id="KW-0732">Signal</keyword>
<keyword evidence="3" id="KW-1185">Reference proteome</keyword>
<dbReference type="PIRSF" id="PIRSF014995">
    <property type="entry name" value="UCP014995"/>
    <property type="match status" value="1"/>
</dbReference>
<reference evidence="3" key="1">
    <citation type="journal article" date="2019" name="Int. J. Syst. Evol. Microbiol.">
        <title>The Global Catalogue of Microorganisms (GCM) 10K type strain sequencing project: providing services to taxonomists for standard genome sequencing and annotation.</title>
        <authorList>
            <consortium name="The Broad Institute Genomics Platform"/>
            <consortium name="The Broad Institute Genome Sequencing Center for Infectious Disease"/>
            <person name="Wu L."/>
            <person name="Ma J."/>
        </authorList>
    </citation>
    <scope>NUCLEOTIDE SEQUENCE [LARGE SCALE GENOMIC DNA]</scope>
    <source>
        <strain evidence="3">JCM 17498</strain>
    </source>
</reference>
<dbReference type="InterPro" id="IPR014469">
    <property type="entry name" value="DUF2271"/>
</dbReference>
<accession>A0ABP7D786</accession>
<organism evidence="2 3">
    <name type="scientific">Sphingomonas cynarae</name>
    <dbReference type="NCBI Taxonomy" id="930197"/>
    <lineage>
        <taxon>Bacteria</taxon>
        <taxon>Pseudomonadati</taxon>
        <taxon>Pseudomonadota</taxon>
        <taxon>Alphaproteobacteria</taxon>
        <taxon>Sphingomonadales</taxon>
        <taxon>Sphingomonadaceae</taxon>
        <taxon>Sphingomonas</taxon>
    </lineage>
</organism>
<dbReference type="Proteomes" id="UP001500523">
    <property type="component" value="Unassembled WGS sequence"/>
</dbReference>